<dbReference type="EMBL" id="CP019962">
    <property type="protein sequence ID" value="ARD67080.1"/>
    <property type="molecule type" value="Genomic_DNA"/>
</dbReference>
<feature type="transmembrane region" description="Helical" evidence="1">
    <location>
        <begin position="214"/>
        <end position="232"/>
    </location>
</feature>
<keyword evidence="1" id="KW-0472">Membrane</keyword>
<reference evidence="3" key="1">
    <citation type="journal article" date="2017" name="Sci. Rep.">
        <title>Determination of the Genome and Primary Transcriptome of Syngas Fermenting Eubacterium limosum ATCC 8486.</title>
        <authorList>
            <person name="Song Y."/>
            <person name="Shin J."/>
            <person name="Jeong Y."/>
            <person name="Jin S."/>
            <person name="Lee J.K."/>
            <person name="Kim D.R."/>
            <person name="Kim S.C."/>
            <person name="Cho S."/>
            <person name="Cho B.K."/>
        </authorList>
    </citation>
    <scope>NUCLEOTIDE SEQUENCE [LARGE SCALE GENOMIC DNA]</scope>
    <source>
        <strain evidence="3">ATCC 8486</strain>
    </source>
</reference>
<keyword evidence="1" id="KW-1133">Transmembrane helix</keyword>
<dbReference type="KEGG" id="elim:B2M23_16740"/>
<feature type="transmembrane region" description="Helical" evidence="1">
    <location>
        <begin position="363"/>
        <end position="380"/>
    </location>
</feature>
<protein>
    <recommendedName>
        <fullName evidence="4">Oligosaccharide repeat unit polymerase</fullName>
    </recommendedName>
</protein>
<dbReference type="Pfam" id="PF14296">
    <property type="entry name" value="O-ag_pol_Wzy"/>
    <property type="match status" value="1"/>
</dbReference>
<feature type="transmembrane region" description="Helical" evidence="1">
    <location>
        <begin position="152"/>
        <end position="175"/>
    </location>
</feature>
<sequence length="497" mass="56063">MTISFNTKKVVFSILTCIFCGVIFIINYFFTLRGVNNLEKTYIIWGVIGWGVLFWCIFSWYKIRDEVICLYTAQIVVFFLFNFGQSLVVVFDAVDQQGALTNIFSYNTLVNAQIYTLLSVLAFHFGALLICKKKPNLVLKNNNPRNCNQVSGDILLSAIRFTGIILLIVSMPAFFYNTLKTIETVAQGGYGALYNYGVGGVRGEVVSSALGSRIIDFVSSYFVPALICLVIGDSKKKTQRNIYLGLMFIYMVEQFYIGGRSDAVKLLITIICVFHYLIKKLDKKAVFKLIIFGYFFISLLSVIGNVRGLPNRSISLYLTEFIASFGKENLFLTTISELGGSMFPLCSLFSIMPALGFKYGSTYLYALTTIIPNLGFWSIHPARLYANGSSWLMSVLNMTYGPGFSVTAEAYQNFGEIGFLFLVIIGIIFGKIYTMIDTDTAKIQPDKVAMTLIFFNATLTFVRNDFLSLIRSFFYIAIPVFLLIRIVYERKLKKLLK</sequence>
<evidence type="ECO:0008006" key="4">
    <source>
        <dbReference type="Google" id="ProtNLM"/>
    </source>
</evidence>
<name>A0AAC9QWT8_EUBLI</name>
<dbReference type="InterPro" id="IPR029468">
    <property type="entry name" value="O-ag_pol_Wzy"/>
</dbReference>
<dbReference type="RefSeq" id="WP_038352368.1">
    <property type="nucleotide sequence ID" value="NZ_CP019962.1"/>
</dbReference>
<evidence type="ECO:0000313" key="3">
    <source>
        <dbReference type="Proteomes" id="UP000192391"/>
    </source>
</evidence>
<evidence type="ECO:0000313" key="2">
    <source>
        <dbReference type="EMBL" id="ARD67080.1"/>
    </source>
</evidence>
<evidence type="ECO:0000256" key="1">
    <source>
        <dbReference type="SAM" id="Phobius"/>
    </source>
</evidence>
<feature type="transmembrane region" description="Helical" evidence="1">
    <location>
        <begin position="12"/>
        <end position="30"/>
    </location>
</feature>
<feature type="transmembrane region" description="Helical" evidence="1">
    <location>
        <begin position="285"/>
        <end position="310"/>
    </location>
</feature>
<feature type="transmembrane region" description="Helical" evidence="1">
    <location>
        <begin position="417"/>
        <end position="436"/>
    </location>
</feature>
<organism evidence="2 3">
    <name type="scientific">Eubacterium limosum</name>
    <dbReference type="NCBI Taxonomy" id="1736"/>
    <lineage>
        <taxon>Bacteria</taxon>
        <taxon>Bacillati</taxon>
        <taxon>Bacillota</taxon>
        <taxon>Clostridia</taxon>
        <taxon>Eubacteriales</taxon>
        <taxon>Eubacteriaceae</taxon>
        <taxon>Eubacterium</taxon>
    </lineage>
</organism>
<feature type="transmembrane region" description="Helical" evidence="1">
    <location>
        <begin position="472"/>
        <end position="488"/>
    </location>
</feature>
<feature type="transmembrane region" description="Helical" evidence="1">
    <location>
        <begin position="114"/>
        <end position="131"/>
    </location>
</feature>
<feature type="transmembrane region" description="Helical" evidence="1">
    <location>
        <begin position="263"/>
        <end position="278"/>
    </location>
</feature>
<feature type="transmembrane region" description="Helical" evidence="1">
    <location>
        <begin position="330"/>
        <end position="351"/>
    </location>
</feature>
<gene>
    <name evidence="2" type="ORF">B2M23_16740</name>
</gene>
<dbReference type="NCBIfam" id="TIGR04370">
    <property type="entry name" value="glyco_rpt_poly"/>
    <property type="match status" value="1"/>
</dbReference>
<feature type="transmembrane region" description="Helical" evidence="1">
    <location>
        <begin position="42"/>
        <end position="61"/>
    </location>
</feature>
<accession>A0AAC9QWT8</accession>
<dbReference type="AlphaFoldDB" id="A0AAC9QWT8"/>
<proteinExistence type="predicted"/>
<feature type="transmembrane region" description="Helical" evidence="1">
    <location>
        <begin position="68"/>
        <end position="94"/>
    </location>
</feature>
<keyword evidence="1" id="KW-0812">Transmembrane</keyword>
<dbReference type="Proteomes" id="UP000192391">
    <property type="component" value="Chromosome"/>
</dbReference>